<protein>
    <recommendedName>
        <fullName evidence="7">Large ribosomal subunit protein mL53</fullName>
    </recommendedName>
    <alternativeName>
        <fullName evidence="8">39S ribosomal protein L53, mitochondrial</fullName>
    </alternativeName>
</protein>
<dbReference type="KEGG" id="muo:115460398"/>
<evidence type="ECO:0000256" key="1">
    <source>
        <dbReference type="ARBA" id="ARBA00004173"/>
    </source>
</evidence>
<organism evidence="9 10">
    <name type="scientific">Microcaecilia unicolor</name>
    <dbReference type="NCBI Taxonomy" id="1415580"/>
    <lineage>
        <taxon>Eukaryota</taxon>
        <taxon>Metazoa</taxon>
        <taxon>Chordata</taxon>
        <taxon>Craniata</taxon>
        <taxon>Vertebrata</taxon>
        <taxon>Euteleostomi</taxon>
        <taxon>Amphibia</taxon>
        <taxon>Gymnophiona</taxon>
        <taxon>Siphonopidae</taxon>
        <taxon>Microcaecilia</taxon>
    </lineage>
</organism>
<evidence type="ECO:0000313" key="10">
    <source>
        <dbReference type="RefSeq" id="XP_030046040.1"/>
    </source>
</evidence>
<dbReference type="InterPro" id="IPR052473">
    <property type="entry name" value="mtLSU_mL53"/>
</dbReference>
<reference evidence="10" key="1">
    <citation type="submission" date="2025-08" db="UniProtKB">
        <authorList>
            <consortium name="RefSeq"/>
        </authorList>
    </citation>
    <scope>IDENTIFICATION</scope>
</reference>
<evidence type="ECO:0000256" key="2">
    <source>
        <dbReference type="ARBA" id="ARBA00005557"/>
    </source>
</evidence>
<evidence type="ECO:0000256" key="5">
    <source>
        <dbReference type="ARBA" id="ARBA00023128"/>
    </source>
</evidence>
<sequence>MAASAAQVVLKTVKSISVRFCPFESNVRATREFLYAVSSSRARSSNINCDVTVDVKHDKSEPVINIIFGDGDRLVMKGAHLTTGEMLSAFNSRCIAKNQKVEEGTKK</sequence>
<evidence type="ECO:0000313" key="9">
    <source>
        <dbReference type="Proteomes" id="UP000515156"/>
    </source>
</evidence>
<dbReference type="CTD" id="116540"/>
<evidence type="ECO:0000256" key="3">
    <source>
        <dbReference type="ARBA" id="ARBA00022946"/>
    </source>
</evidence>
<dbReference type="Pfam" id="PF10780">
    <property type="entry name" value="MRP_L53"/>
    <property type="match status" value="1"/>
</dbReference>
<name>A0A6P7X642_9AMPH</name>
<dbReference type="AlphaFoldDB" id="A0A6P7X642"/>
<keyword evidence="4 10" id="KW-0689">Ribosomal protein</keyword>
<keyword evidence="9" id="KW-1185">Reference proteome</keyword>
<comment type="similarity">
    <text evidence="2">Belongs to the mitochondrion-specific ribosomal protein mL53 family.</text>
</comment>
<dbReference type="InParanoid" id="A0A6P7X642"/>
<keyword evidence="3" id="KW-0809">Transit peptide</keyword>
<proteinExistence type="inferred from homology"/>
<dbReference type="Proteomes" id="UP000515156">
    <property type="component" value="Chromosome 1"/>
</dbReference>
<evidence type="ECO:0000256" key="7">
    <source>
        <dbReference type="ARBA" id="ARBA00035180"/>
    </source>
</evidence>
<keyword evidence="6" id="KW-0687">Ribonucleoprotein</keyword>
<dbReference type="Gene3D" id="3.40.30.10">
    <property type="entry name" value="Glutaredoxin"/>
    <property type="match status" value="1"/>
</dbReference>
<dbReference type="RefSeq" id="XP_030046040.1">
    <property type="nucleotide sequence ID" value="XM_030190180.1"/>
</dbReference>
<dbReference type="OrthoDB" id="6618793at2759"/>
<dbReference type="PANTHER" id="PTHR33618:SF1">
    <property type="entry name" value="LARGE RIBOSOMAL SUBUNIT PROTEIN ML53"/>
    <property type="match status" value="1"/>
</dbReference>
<accession>A0A6P7X642</accession>
<keyword evidence="5" id="KW-0496">Mitochondrion</keyword>
<gene>
    <name evidence="10" type="primary">MRPL53</name>
</gene>
<dbReference type="GO" id="GO:0005762">
    <property type="term" value="C:mitochondrial large ribosomal subunit"/>
    <property type="evidence" value="ECO:0007669"/>
    <property type="project" value="TreeGrafter"/>
</dbReference>
<dbReference type="PANTHER" id="PTHR33618">
    <property type="entry name" value="39S RIBOSOMAL PROTEIN L53, MITOCHONDRIAL"/>
    <property type="match status" value="1"/>
</dbReference>
<dbReference type="GeneID" id="115460398"/>
<evidence type="ECO:0000256" key="4">
    <source>
        <dbReference type="ARBA" id="ARBA00022980"/>
    </source>
</evidence>
<comment type="subcellular location">
    <subcellularLocation>
        <location evidence="1">Mitochondrion</location>
    </subcellularLocation>
</comment>
<dbReference type="InterPro" id="IPR019716">
    <property type="entry name" value="Ribosomal_mL53"/>
</dbReference>
<evidence type="ECO:0000256" key="6">
    <source>
        <dbReference type="ARBA" id="ARBA00023274"/>
    </source>
</evidence>
<dbReference type="FunCoup" id="A0A6P7X642">
    <property type="interactions" value="822"/>
</dbReference>
<evidence type="ECO:0000256" key="8">
    <source>
        <dbReference type="ARBA" id="ARBA00042721"/>
    </source>
</evidence>